<gene>
    <name evidence="2" type="ORF">BDN70DRAFT_882128</name>
</gene>
<evidence type="ECO:0000313" key="2">
    <source>
        <dbReference type="EMBL" id="KAF9476663.1"/>
    </source>
</evidence>
<dbReference type="OrthoDB" id="2322499at2759"/>
<dbReference type="EMBL" id="MU155286">
    <property type="protein sequence ID" value="KAF9476663.1"/>
    <property type="molecule type" value="Genomic_DNA"/>
</dbReference>
<feature type="domain" description="F-box" evidence="1">
    <location>
        <begin position="66"/>
        <end position="115"/>
    </location>
</feature>
<evidence type="ECO:0000259" key="1">
    <source>
        <dbReference type="PROSITE" id="PS50181"/>
    </source>
</evidence>
<dbReference type="SUPFAM" id="SSF81383">
    <property type="entry name" value="F-box domain"/>
    <property type="match status" value="1"/>
</dbReference>
<dbReference type="InterPro" id="IPR036047">
    <property type="entry name" value="F-box-like_dom_sf"/>
</dbReference>
<dbReference type="Proteomes" id="UP000807469">
    <property type="component" value="Unassembled WGS sequence"/>
</dbReference>
<accession>A0A9P6CYI1</accession>
<name>A0A9P6CYI1_9AGAR</name>
<protein>
    <recommendedName>
        <fullName evidence="1">F-box domain-containing protein</fullName>
    </recommendedName>
</protein>
<organism evidence="2 3">
    <name type="scientific">Pholiota conissans</name>
    <dbReference type="NCBI Taxonomy" id="109636"/>
    <lineage>
        <taxon>Eukaryota</taxon>
        <taxon>Fungi</taxon>
        <taxon>Dikarya</taxon>
        <taxon>Basidiomycota</taxon>
        <taxon>Agaricomycotina</taxon>
        <taxon>Agaricomycetes</taxon>
        <taxon>Agaricomycetidae</taxon>
        <taxon>Agaricales</taxon>
        <taxon>Agaricineae</taxon>
        <taxon>Strophariaceae</taxon>
        <taxon>Pholiota</taxon>
    </lineage>
</organism>
<dbReference type="AlphaFoldDB" id="A0A9P6CYI1"/>
<keyword evidence="3" id="KW-1185">Reference proteome</keyword>
<dbReference type="SMART" id="SM00256">
    <property type="entry name" value="FBOX"/>
    <property type="match status" value="1"/>
</dbReference>
<dbReference type="InterPro" id="IPR001810">
    <property type="entry name" value="F-box_dom"/>
</dbReference>
<evidence type="ECO:0000313" key="3">
    <source>
        <dbReference type="Proteomes" id="UP000807469"/>
    </source>
</evidence>
<proteinExistence type="predicted"/>
<dbReference type="Gene3D" id="1.20.1280.50">
    <property type="match status" value="1"/>
</dbReference>
<sequence>MCGTQDGSIAGGSALFGLGSDYESENGENLRRVTVPKRQKIVATSTSGAAIATKTKTPSKREKKSLSLLLNMPLDVLFEILGQLTPKDLLNVSRTNKVFHKTLLSRSAKSVWKCALRNEGVTECPNDLIEPQWARLLFGTSCESCGTTNVLNVDFYIRRRICNGCKKTSLFGKARIAKYFPKCDEIILKLIPFTNVGGWGKTEKFYWKDDIQEIIQIVGSYNGNKRMSIFGVSDELKTFIQQRMCQVREIHAAAAGYQTWYKQAALNRYKEANASKYNRLQAIHAKFLELGYSEQDLSFLPYENECCQKAALTDTIWKRIRPILELRIEEEREQREFKEGIVTSVS</sequence>
<reference evidence="2" key="1">
    <citation type="submission" date="2020-11" db="EMBL/GenBank/DDBJ databases">
        <authorList>
            <consortium name="DOE Joint Genome Institute"/>
            <person name="Ahrendt S."/>
            <person name="Riley R."/>
            <person name="Andreopoulos W."/>
            <person name="Labutti K."/>
            <person name="Pangilinan J."/>
            <person name="Ruiz-Duenas F.J."/>
            <person name="Barrasa J.M."/>
            <person name="Sanchez-Garcia M."/>
            <person name="Camarero S."/>
            <person name="Miyauchi S."/>
            <person name="Serrano A."/>
            <person name="Linde D."/>
            <person name="Babiker R."/>
            <person name="Drula E."/>
            <person name="Ayuso-Fernandez I."/>
            <person name="Pacheco R."/>
            <person name="Padilla G."/>
            <person name="Ferreira P."/>
            <person name="Barriuso J."/>
            <person name="Kellner H."/>
            <person name="Castanera R."/>
            <person name="Alfaro M."/>
            <person name="Ramirez L."/>
            <person name="Pisabarro A.G."/>
            <person name="Kuo A."/>
            <person name="Tritt A."/>
            <person name="Lipzen A."/>
            <person name="He G."/>
            <person name="Yan M."/>
            <person name="Ng V."/>
            <person name="Cullen D."/>
            <person name="Martin F."/>
            <person name="Rosso M.-N."/>
            <person name="Henrissat B."/>
            <person name="Hibbett D."/>
            <person name="Martinez A.T."/>
            <person name="Grigoriev I.V."/>
        </authorList>
    </citation>
    <scope>NUCLEOTIDE SEQUENCE</scope>
    <source>
        <strain evidence="2">CIRM-BRFM 674</strain>
    </source>
</reference>
<dbReference type="CDD" id="cd09917">
    <property type="entry name" value="F-box_SF"/>
    <property type="match status" value="1"/>
</dbReference>
<dbReference type="PROSITE" id="PS50181">
    <property type="entry name" value="FBOX"/>
    <property type="match status" value="1"/>
</dbReference>
<comment type="caution">
    <text evidence="2">The sequence shown here is derived from an EMBL/GenBank/DDBJ whole genome shotgun (WGS) entry which is preliminary data.</text>
</comment>
<dbReference type="Pfam" id="PF00646">
    <property type="entry name" value="F-box"/>
    <property type="match status" value="1"/>
</dbReference>